<accession>A0A4D6XG84</accession>
<feature type="transmembrane region" description="Helical" evidence="4">
    <location>
        <begin position="335"/>
        <end position="353"/>
    </location>
</feature>
<gene>
    <name evidence="6" type="ORF">E6B08_20110</name>
</gene>
<dbReference type="EMBL" id="CP039371">
    <property type="protein sequence ID" value="QCI13518.1"/>
    <property type="molecule type" value="Genomic_DNA"/>
</dbReference>
<evidence type="ECO:0000259" key="5">
    <source>
        <dbReference type="PROSITE" id="PS50850"/>
    </source>
</evidence>
<dbReference type="InterPro" id="IPR050327">
    <property type="entry name" value="Proton-linked_MCT"/>
</dbReference>
<dbReference type="PANTHER" id="PTHR11360">
    <property type="entry name" value="MONOCARBOXYLATE TRANSPORTER"/>
    <property type="match status" value="1"/>
</dbReference>
<evidence type="ECO:0000313" key="6">
    <source>
        <dbReference type="EMBL" id="QCI13518.1"/>
    </source>
</evidence>
<feature type="transmembrane region" description="Helical" evidence="4">
    <location>
        <begin position="305"/>
        <end position="328"/>
    </location>
</feature>
<feature type="domain" description="Major facilitator superfamily (MFS) profile" evidence="5">
    <location>
        <begin position="39"/>
        <end position="449"/>
    </location>
</feature>
<sequence>MGGVVNEQSNISNAGRSGDLLYHAPSLGMEHPVKGVGESVIDSESNWKLLGLWLIVVLIVSCPAFGAAVINTHMATALNLDRAVLGAGFGLASATMGGTAPFLAIAFRRFGIRNVMLAGAAMAAISAVLMCTVVTTGPAFIICYGLLMGLGVGAAGILPTQTIVSIWFRGRRALAVSVVMSAGEFAGIVMPPFFAWLITSTGTWRSGWWVALGCIVIGACLVYWIVPKNLSMNKKELDVGPGESADDNRTSRVYKTPVPWVVADAMRTRQFLIIVLFGIANSLGWIFFLAHGVEHMQDLAYGSTIAASAISIIVASSFFGTMCAGLLGDKVPPHILATLALLIVSTGLFLAMSPSGLTAMVLFAVIFGFGYGAGQVCGITMMMNYFGAKPFPALLGISIAVSTITSAIWSTAAGAIYDQLHSYTPSFIFVVGLTSCVALLQLFASPRSIRRERVQQ</sequence>
<evidence type="ECO:0000313" key="7">
    <source>
        <dbReference type="Proteomes" id="UP000298551"/>
    </source>
</evidence>
<feature type="transmembrane region" description="Helical" evidence="4">
    <location>
        <begin position="114"/>
        <end position="135"/>
    </location>
</feature>
<dbReference type="Proteomes" id="UP000298551">
    <property type="component" value="Chromosome"/>
</dbReference>
<dbReference type="SUPFAM" id="SSF103473">
    <property type="entry name" value="MFS general substrate transporter"/>
    <property type="match status" value="1"/>
</dbReference>
<evidence type="ECO:0000256" key="2">
    <source>
        <dbReference type="ARBA" id="ARBA00022989"/>
    </source>
</evidence>
<keyword evidence="2 4" id="KW-1133">Transmembrane helix</keyword>
<keyword evidence="3 4" id="KW-0472">Membrane</keyword>
<name>A0A4D6XG84_PSEPU</name>
<dbReference type="InterPro" id="IPR011701">
    <property type="entry name" value="MFS"/>
</dbReference>
<evidence type="ECO:0000256" key="4">
    <source>
        <dbReference type="SAM" id="Phobius"/>
    </source>
</evidence>
<dbReference type="Gene3D" id="1.20.1250.20">
    <property type="entry name" value="MFS general substrate transporter like domains"/>
    <property type="match status" value="1"/>
</dbReference>
<dbReference type="OrthoDB" id="146345at2"/>
<proteinExistence type="predicted"/>
<evidence type="ECO:0000256" key="3">
    <source>
        <dbReference type="ARBA" id="ARBA00023136"/>
    </source>
</evidence>
<dbReference type="Pfam" id="PF07690">
    <property type="entry name" value="MFS_1"/>
    <property type="match status" value="1"/>
</dbReference>
<keyword evidence="1 4" id="KW-0812">Transmembrane</keyword>
<dbReference type="InterPro" id="IPR020846">
    <property type="entry name" value="MFS_dom"/>
</dbReference>
<feature type="transmembrane region" description="Helical" evidence="4">
    <location>
        <begin position="173"/>
        <end position="194"/>
    </location>
</feature>
<dbReference type="PROSITE" id="PS50850">
    <property type="entry name" value="MFS"/>
    <property type="match status" value="1"/>
</dbReference>
<feature type="transmembrane region" description="Helical" evidence="4">
    <location>
        <begin position="359"/>
        <end position="381"/>
    </location>
</feature>
<dbReference type="InterPro" id="IPR036259">
    <property type="entry name" value="MFS_trans_sf"/>
</dbReference>
<feature type="transmembrane region" description="Helical" evidence="4">
    <location>
        <begin position="83"/>
        <end position="107"/>
    </location>
</feature>
<dbReference type="GO" id="GO:0022857">
    <property type="term" value="F:transmembrane transporter activity"/>
    <property type="evidence" value="ECO:0007669"/>
    <property type="project" value="InterPro"/>
</dbReference>
<reference evidence="7" key="1">
    <citation type="submission" date="2019-04" db="EMBL/GenBank/DDBJ databases">
        <title>Genome sequence of Pseudomonas putida 1290, an auxin catabolizing strain.</title>
        <authorList>
            <person name="Laird T.S."/>
            <person name="Leveau J.H.J."/>
        </authorList>
    </citation>
    <scope>NUCLEOTIDE SEQUENCE [LARGE SCALE GENOMIC DNA]</scope>
    <source>
        <strain evidence="7">1290</strain>
    </source>
</reference>
<organism evidence="6 7">
    <name type="scientific">Pseudomonas putida</name>
    <name type="common">Arthrobacter siderocapsulatus</name>
    <dbReference type="NCBI Taxonomy" id="303"/>
    <lineage>
        <taxon>Bacteria</taxon>
        <taxon>Pseudomonadati</taxon>
        <taxon>Pseudomonadota</taxon>
        <taxon>Gammaproteobacteria</taxon>
        <taxon>Pseudomonadales</taxon>
        <taxon>Pseudomonadaceae</taxon>
        <taxon>Pseudomonas</taxon>
    </lineage>
</organism>
<feature type="transmembrane region" description="Helical" evidence="4">
    <location>
        <begin position="49"/>
        <end position="71"/>
    </location>
</feature>
<dbReference type="PANTHER" id="PTHR11360:SF284">
    <property type="entry name" value="EG:103B4.3 PROTEIN-RELATED"/>
    <property type="match status" value="1"/>
</dbReference>
<feature type="transmembrane region" description="Helical" evidence="4">
    <location>
        <begin position="393"/>
        <end position="417"/>
    </location>
</feature>
<feature type="transmembrane region" description="Helical" evidence="4">
    <location>
        <begin position="271"/>
        <end position="293"/>
    </location>
</feature>
<feature type="transmembrane region" description="Helical" evidence="4">
    <location>
        <begin position="423"/>
        <end position="443"/>
    </location>
</feature>
<feature type="transmembrane region" description="Helical" evidence="4">
    <location>
        <begin position="206"/>
        <end position="226"/>
    </location>
</feature>
<evidence type="ECO:0000256" key="1">
    <source>
        <dbReference type="ARBA" id="ARBA00022692"/>
    </source>
</evidence>
<feature type="transmembrane region" description="Helical" evidence="4">
    <location>
        <begin position="141"/>
        <end position="161"/>
    </location>
</feature>
<dbReference type="AlphaFoldDB" id="A0A4D6XG84"/>
<protein>
    <submittedName>
        <fullName evidence="6">MFS transporter</fullName>
    </submittedName>
</protein>